<proteinExistence type="predicted"/>
<dbReference type="Proteomes" id="UP001378956">
    <property type="component" value="Unassembled WGS sequence"/>
</dbReference>
<feature type="transmembrane region" description="Helical" evidence="1">
    <location>
        <begin position="79"/>
        <end position="100"/>
    </location>
</feature>
<name>A0ABU8NWS1_9SPHI</name>
<reference evidence="2 3" key="1">
    <citation type="submission" date="2024-03" db="EMBL/GenBank/DDBJ databases">
        <title>Sequence of Lycoming College Course Isolates.</title>
        <authorList>
            <person name="Plotts O."/>
            <person name="Newman J."/>
        </authorList>
    </citation>
    <scope>NUCLEOTIDE SEQUENCE [LARGE SCALE GENOMIC DNA]</scope>
    <source>
        <strain evidence="2 3">CJB-3</strain>
    </source>
</reference>
<feature type="transmembrane region" description="Helical" evidence="1">
    <location>
        <begin position="25"/>
        <end position="43"/>
    </location>
</feature>
<feature type="transmembrane region" description="Helical" evidence="1">
    <location>
        <begin position="178"/>
        <end position="195"/>
    </location>
</feature>
<feature type="transmembrane region" description="Helical" evidence="1">
    <location>
        <begin position="207"/>
        <end position="237"/>
    </location>
</feature>
<accession>A0ABU8NWS1</accession>
<feature type="transmembrane region" description="Helical" evidence="1">
    <location>
        <begin position="249"/>
        <end position="272"/>
    </location>
</feature>
<dbReference type="GO" id="GO:0016874">
    <property type="term" value="F:ligase activity"/>
    <property type="evidence" value="ECO:0007669"/>
    <property type="project" value="UniProtKB-KW"/>
</dbReference>
<dbReference type="RefSeq" id="WP_288883498.1">
    <property type="nucleotide sequence ID" value="NZ_CBFGNQ010000009.1"/>
</dbReference>
<gene>
    <name evidence="2" type="ORF">WAE58_24880</name>
</gene>
<evidence type="ECO:0000256" key="1">
    <source>
        <dbReference type="SAM" id="Phobius"/>
    </source>
</evidence>
<sequence length="416" mass="48086">MTVTEELLPEQQIESEEQIEKKSKLISFILIFNLSYFFFFRPLNLNDDLLKAFYYVLLAGMIFYSRNYIFGSYRDRFSYVIRTMSLFTFISVFCATLFWKQGFLDTFISTIPNFSFLFYFYLAKSQPKMNEVERFIWVFVAIYLVCFYVGLAVSPFRLFKGYGELDKEIDTSRGISRIRLTLIGAGPLYLAYFLSISKIKYAFNKKWVVVCVVLFVTIVLHLGRQAIIFSFILGLLYFLDNLSLMKRLLVVFGFVAAFWVLLIVSPVISALIEKSETEYSGQKEGDENPRVGAYRFYFTEVSPNVITDLLGNGRYSLGKSKYGDFIDKYGRSQGYVAADVGYASIFLYFGFVGLFLFFKLLISTLRTRVPNEFAYAKYYIFFLFLGNIAGSTLLGTVPVLCVALYVINISRELVYK</sequence>
<protein>
    <submittedName>
        <fullName evidence="2">O-antigen ligase family protein</fullName>
    </submittedName>
</protein>
<dbReference type="EMBL" id="JBBEUB010000014">
    <property type="protein sequence ID" value="MEJ2905703.1"/>
    <property type="molecule type" value="Genomic_DNA"/>
</dbReference>
<keyword evidence="1" id="KW-0472">Membrane</keyword>
<feature type="transmembrane region" description="Helical" evidence="1">
    <location>
        <begin position="335"/>
        <end position="358"/>
    </location>
</feature>
<organism evidence="2 3">
    <name type="scientific">Pedobacter panaciterrae</name>
    <dbReference type="NCBI Taxonomy" id="363849"/>
    <lineage>
        <taxon>Bacteria</taxon>
        <taxon>Pseudomonadati</taxon>
        <taxon>Bacteroidota</taxon>
        <taxon>Sphingobacteriia</taxon>
        <taxon>Sphingobacteriales</taxon>
        <taxon>Sphingobacteriaceae</taxon>
        <taxon>Pedobacter</taxon>
    </lineage>
</organism>
<keyword evidence="3" id="KW-1185">Reference proteome</keyword>
<evidence type="ECO:0000313" key="2">
    <source>
        <dbReference type="EMBL" id="MEJ2905703.1"/>
    </source>
</evidence>
<comment type="caution">
    <text evidence="2">The sequence shown here is derived from an EMBL/GenBank/DDBJ whole genome shotgun (WGS) entry which is preliminary data.</text>
</comment>
<feature type="transmembrane region" description="Helical" evidence="1">
    <location>
        <begin position="135"/>
        <end position="158"/>
    </location>
</feature>
<feature type="transmembrane region" description="Helical" evidence="1">
    <location>
        <begin position="378"/>
        <end position="407"/>
    </location>
</feature>
<evidence type="ECO:0000313" key="3">
    <source>
        <dbReference type="Proteomes" id="UP001378956"/>
    </source>
</evidence>
<keyword evidence="1" id="KW-0812">Transmembrane</keyword>
<feature type="transmembrane region" description="Helical" evidence="1">
    <location>
        <begin position="106"/>
        <end position="123"/>
    </location>
</feature>
<feature type="transmembrane region" description="Helical" evidence="1">
    <location>
        <begin position="49"/>
        <end position="67"/>
    </location>
</feature>
<keyword evidence="1" id="KW-1133">Transmembrane helix</keyword>
<keyword evidence="2" id="KW-0436">Ligase</keyword>